<keyword evidence="3 6" id="KW-0812">Transmembrane</keyword>
<evidence type="ECO:0000256" key="3">
    <source>
        <dbReference type="ARBA" id="ARBA00022692"/>
    </source>
</evidence>
<keyword evidence="5 6" id="KW-0472">Membrane</keyword>
<evidence type="ECO:0000313" key="8">
    <source>
        <dbReference type="EMBL" id="TQL32010.1"/>
    </source>
</evidence>
<dbReference type="InterPro" id="IPR003834">
    <property type="entry name" value="Cyt_c_assmbl_TM_dom"/>
</dbReference>
<dbReference type="PANTHER" id="PTHR31272">
    <property type="entry name" value="CYTOCHROME C-TYPE BIOGENESIS PROTEIN HI_1454-RELATED"/>
    <property type="match status" value="1"/>
</dbReference>
<accession>A0A542X871</accession>
<name>A0A542X871_9MICO</name>
<comment type="subcellular location">
    <subcellularLocation>
        <location evidence="1">Membrane</location>
        <topology evidence="1">Multi-pass membrane protein</topology>
    </subcellularLocation>
</comment>
<dbReference type="RefSeq" id="WP_142004168.1">
    <property type="nucleotide sequence ID" value="NZ_CAJTBP010000001.1"/>
</dbReference>
<proteinExistence type="inferred from homology"/>
<keyword evidence="4 6" id="KW-1133">Transmembrane helix</keyword>
<keyword evidence="9" id="KW-1185">Reference proteome</keyword>
<evidence type="ECO:0000256" key="6">
    <source>
        <dbReference type="SAM" id="Phobius"/>
    </source>
</evidence>
<protein>
    <submittedName>
        <fullName evidence="8">Cytochrome c-type biogenesis protein</fullName>
    </submittedName>
</protein>
<feature type="transmembrane region" description="Helical" evidence="6">
    <location>
        <begin position="211"/>
        <end position="229"/>
    </location>
</feature>
<feature type="transmembrane region" description="Helical" evidence="6">
    <location>
        <begin position="16"/>
        <end position="38"/>
    </location>
</feature>
<gene>
    <name evidence="8" type="ORF">FB554_0125</name>
</gene>
<reference evidence="8 9" key="1">
    <citation type="submission" date="2019-06" db="EMBL/GenBank/DDBJ databases">
        <title>Sequencing the genomes of 1000 actinobacteria strains.</title>
        <authorList>
            <person name="Klenk H.-P."/>
        </authorList>
    </citation>
    <scope>NUCLEOTIDE SEQUENCE [LARGE SCALE GENOMIC DNA]</scope>
    <source>
        <strain evidence="8 9">DSM 24617</strain>
    </source>
</reference>
<evidence type="ECO:0000256" key="4">
    <source>
        <dbReference type="ARBA" id="ARBA00022989"/>
    </source>
</evidence>
<evidence type="ECO:0000259" key="7">
    <source>
        <dbReference type="Pfam" id="PF02683"/>
    </source>
</evidence>
<dbReference type="OrthoDB" id="9803065at2"/>
<dbReference type="EMBL" id="VFOK01000001">
    <property type="protein sequence ID" value="TQL32010.1"/>
    <property type="molecule type" value="Genomic_DNA"/>
</dbReference>
<feature type="transmembrane region" description="Helical" evidence="6">
    <location>
        <begin position="170"/>
        <end position="190"/>
    </location>
</feature>
<dbReference type="GO" id="GO:0017004">
    <property type="term" value="P:cytochrome complex assembly"/>
    <property type="evidence" value="ECO:0007669"/>
    <property type="project" value="InterPro"/>
</dbReference>
<evidence type="ECO:0000256" key="1">
    <source>
        <dbReference type="ARBA" id="ARBA00004141"/>
    </source>
</evidence>
<feature type="transmembrane region" description="Helical" evidence="6">
    <location>
        <begin position="93"/>
        <end position="114"/>
    </location>
</feature>
<evidence type="ECO:0000313" key="9">
    <source>
        <dbReference type="Proteomes" id="UP000318336"/>
    </source>
</evidence>
<evidence type="ECO:0000256" key="5">
    <source>
        <dbReference type="ARBA" id="ARBA00023136"/>
    </source>
</evidence>
<comment type="similarity">
    <text evidence="2">Belongs to the DsbD family.</text>
</comment>
<evidence type="ECO:0000256" key="2">
    <source>
        <dbReference type="ARBA" id="ARBA00006143"/>
    </source>
</evidence>
<feature type="transmembrane region" description="Helical" evidence="6">
    <location>
        <begin position="59"/>
        <end position="87"/>
    </location>
</feature>
<dbReference type="Pfam" id="PF02683">
    <property type="entry name" value="DsbD_TM"/>
    <property type="match status" value="1"/>
</dbReference>
<feature type="transmembrane region" description="Helical" evidence="6">
    <location>
        <begin position="126"/>
        <end position="150"/>
    </location>
</feature>
<dbReference type="AlphaFoldDB" id="A0A542X871"/>
<dbReference type="GO" id="GO:0016020">
    <property type="term" value="C:membrane"/>
    <property type="evidence" value="ECO:0007669"/>
    <property type="project" value="UniProtKB-SubCell"/>
</dbReference>
<dbReference type="PANTHER" id="PTHR31272:SF4">
    <property type="entry name" value="CYTOCHROME C-TYPE BIOGENESIS PROTEIN HI_1454-RELATED"/>
    <property type="match status" value="1"/>
</dbReference>
<dbReference type="Proteomes" id="UP000318336">
    <property type="component" value="Unassembled WGS sequence"/>
</dbReference>
<feature type="domain" description="Cytochrome C biogenesis protein transmembrane" evidence="7">
    <location>
        <begin position="16"/>
        <end position="226"/>
    </location>
</feature>
<comment type="caution">
    <text evidence="8">The sequence shown here is derived from an EMBL/GenBank/DDBJ whole genome shotgun (WGS) entry which is preliminary data.</text>
</comment>
<sequence>MTGDATQIIAAGSLPLALLLALAAGAVSFASPCVLPLVPGFLGYVTGLSDDEVRRRRMVAGAGLFVIGFSVIFVSIALAASAAAQFLRGNQTLLMRVGGVVVIVFGLIYLGVIFRGGSQVRWRPTAGLAGAPFLGAAFGLGMAPCASPVLGAIVSLSASLTDDASSMQRGVLLAAVYSLGMGLPFVLIAAGWSKAESMSRWLRDRHRPIQLVGGSLMVLMGLLMVSGIWEQVTAWMQLQLVNNFQPVI</sequence>
<dbReference type="InterPro" id="IPR051790">
    <property type="entry name" value="Cytochrome_c-biogenesis_DsbD"/>
</dbReference>
<organism evidence="8 9">
    <name type="scientific">Barrientosiimonas humi</name>
    <dbReference type="NCBI Taxonomy" id="999931"/>
    <lineage>
        <taxon>Bacteria</taxon>
        <taxon>Bacillati</taxon>
        <taxon>Actinomycetota</taxon>
        <taxon>Actinomycetes</taxon>
        <taxon>Micrococcales</taxon>
        <taxon>Dermacoccaceae</taxon>
        <taxon>Barrientosiimonas</taxon>
    </lineage>
</organism>